<evidence type="ECO:0000313" key="3">
    <source>
        <dbReference type="EnsemblPlants" id="MELO3C026465.2.1"/>
    </source>
</evidence>
<feature type="transmembrane region" description="Helical" evidence="2">
    <location>
        <begin position="105"/>
        <end position="126"/>
    </location>
</feature>
<dbReference type="EnsemblPlants" id="MELO3C026465.2.1">
    <property type="protein sequence ID" value="MELO3C026465.2.1"/>
    <property type="gene ID" value="MELO3C026465.2"/>
</dbReference>
<feature type="compositionally biased region" description="Polar residues" evidence="1">
    <location>
        <begin position="31"/>
        <end position="48"/>
    </location>
</feature>
<keyword evidence="2" id="KW-1133">Transmembrane helix</keyword>
<feature type="compositionally biased region" description="Low complexity" evidence="1">
    <location>
        <begin position="1"/>
        <end position="17"/>
    </location>
</feature>
<dbReference type="AlphaFoldDB" id="A0A9I9E1B9"/>
<organism evidence="3">
    <name type="scientific">Cucumis melo</name>
    <name type="common">Muskmelon</name>
    <dbReference type="NCBI Taxonomy" id="3656"/>
    <lineage>
        <taxon>Eukaryota</taxon>
        <taxon>Viridiplantae</taxon>
        <taxon>Streptophyta</taxon>
        <taxon>Embryophyta</taxon>
        <taxon>Tracheophyta</taxon>
        <taxon>Spermatophyta</taxon>
        <taxon>Magnoliopsida</taxon>
        <taxon>eudicotyledons</taxon>
        <taxon>Gunneridae</taxon>
        <taxon>Pentapetalae</taxon>
        <taxon>rosids</taxon>
        <taxon>fabids</taxon>
        <taxon>Cucurbitales</taxon>
        <taxon>Cucurbitaceae</taxon>
        <taxon>Benincaseae</taxon>
        <taxon>Cucumis</taxon>
    </lineage>
</organism>
<reference evidence="3" key="1">
    <citation type="submission" date="2023-03" db="UniProtKB">
        <authorList>
            <consortium name="EnsemblPlants"/>
        </authorList>
    </citation>
    <scope>IDENTIFICATION</scope>
</reference>
<sequence>MASSTSLSRSQRSSTISPFRSRKSSGLLPASSPNGRPTTPSSMASSRPPSKVLISPMTTASCNPSPSTPPLDCFDVLKAKENVTVTVRFRPLRNGGPILAEADKFVVFELVMVLGSLFYFFSLLVFDLEQW</sequence>
<keyword evidence="2" id="KW-0472">Membrane</keyword>
<protein>
    <recommendedName>
        <fullName evidence="4">Kinesin motor domain-containing protein</fullName>
    </recommendedName>
</protein>
<feature type="compositionally biased region" description="Polar residues" evidence="1">
    <location>
        <begin position="56"/>
        <end position="65"/>
    </location>
</feature>
<proteinExistence type="predicted"/>
<name>A0A9I9E1B9_CUCME</name>
<dbReference type="Gramene" id="MELO3C026465.2.1">
    <property type="protein sequence ID" value="MELO3C026465.2.1"/>
    <property type="gene ID" value="MELO3C026465.2"/>
</dbReference>
<evidence type="ECO:0008006" key="4">
    <source>
        <dbReference type="Google" id="ProtNLM"/>
    </source>
</evidence>
<accession>A0A9I9E1B9</accession>
<evidence type="ECO:0000256" key="2">
    <source>
        <dbReference type="SAM" id="Phobius"/>
    </source>
</evidence>
<evidence type="ECO:0000256" key="1">
    <source>
        <dbReference type="SAM" id="MobiDB-lite"/>
    </source>
</evidence>
<keyword evidence="2" id="KW-0812">Transmembrane</keyword>
<feature type="region of interest" description="Disordered" evidence="1">
    <location>
        <begin position="1"/>
        <end position="68"/>
    </location>
</feature>